<dbReference type="Gene3D" id="2.160.10.10">
    <property type="entry name" value="Hexapeptide repeat proteins"/>
    <property type="match status" value="1"/>
</dbReference>
<keyword evidence="4 10" id="KW-0548">Nucleotidyltransferase</keyword>
<feature type="domain" description="Nucleotidyl transferase" evidence="9">
    <location>
        <begin position="7"/>
        <end position="275"/>
    </location>
</feature>
<reference evidence="10 11" key="1">
    <citation type="submission" date="2019-02" db="EMBL/GenBank/DDBJ databases">
        <title>Deep-cultivation of Planctomycetes and their phenomic and genomic characterization uncovers novel biology.</title>
        <authorList>
            <person name="Wiegand S."/>
            <person name="Jogler M."/>
            <person name="Boedeker C."/>
            <person name="Pinto D."/>
            <person name="Vollmers J."/>
            <person name="Rivas-Marin E."/>
            <person name="Kohn T."/>
            <person name="Peeters S.H."/>
            <person name="Heuer A."/>
            <person name="Rast P."/>
            <person name="Oberbeckmann S."/>
            <person name="Bunk B."/>
            <person name="Jeske O."/>
            <person name="Meyerdierks A."/>
            <person name="Storesund J.E."/>
            <person name="Kallscheuer N."/>
            <person name="Luecker S."/>
            <person name="Lage O.M."/>
            <person name="Pohl T."/>
            <person name="Merkel B.J."/>
            <person name="Hornburger P."/>
            <person name="Mueller R.-W."/>
            <person name="Bruemmer F."/>
            <person name="Labrenz M."/>
            <person name="Spormann A.M."/>
            <person name="Op den Camp H."/>
            <person name="Overmann J."/>
            <person name="Amann R."/>
            <person name="Jetten M.S.M."/>
            <person name="Mascher T."/>
            <person name="Medema M.H."/>
            <person name="Devos D.P."/>
            <person name="Kaster A.-K."/>
            <person name="Ovreas L."/>
            <person name="Rohde M."/>
            <person name="Galperin M.Y."/>
            <person name="Jogler C."/>
        </authorList>
    </citation>
    <scope>NUCLEOTIDE SEQUENCE [LARGE SCALE GENOMIC DNA]</scope>
    <source>
        <strain evidence="10 11">Pan189</strain>
    </source>
</reference>
<comment type="similarity">
    <text evidence="1">Belongs to the bacterial/plant glucose-1-phosphate adenylyltransferase family.</text>
</comment>
<evidence type="ECO:0000259" key="9">
    <source>
        <dbReference type="Pfam" id="PF00483"/>
    </source>
</evidence>
<keyword evidence="11" id="KW-1185">Reference proteome</keyword>
<dbReference type="InterPro" id="IPR029044">
    <property type="entry name" value="Nucleotide-diphossugar_trans"/>
</dbReference>
<dbReference type="KEGG" id="svp:Pan189_33190"/>
<dbReference type="AlphaFoldDB" id="A0A517R502"/>
<dbReference type="Pfam" id="PF25247">
    <property type="entry name" value="LbH_GLGC"/>
    <property type="match status" value="1"/>
</dbReference>
<dbReference type="GO" id="GO:0008878">
    <property type="term" value="F:glucose-1-phosphate adenylyltransferase activity"/>
    <property type="evidence" value="ECO:0007669"/>
    <property type="project" value="UniProtKB-UniRule"/>
</dbReference>
<keyword evidence="2" id="KW-0321">Glycogen metabolism</keyword>
<evidence type="ECO:0000256" key="7">
    <source>
        <dbReference type="ARBA" id="ARBA00023277"/>
    </source>
</evidence>
<evidence type="ECO:0000256" key="4">
    <source>
        <dbReference type="ARBA" id="ARBA00022695"/>
    </source>
</evidence>
<dbReference type="UniPathway" id="UPA00164"/>
<dbReference type="InterPro" id="IPR005835">
    <property type="entry name" value="NTP_transferase_dom"/>
</dbReference>
<keyword evidence="6" id="KW-0067">ATP-binding</keyword>
<dbReference type="GO" id="GO:0005524">
    <property type="term" value="F:ATP binding"/>
    <property type="evidence" value="ECO:0007669"/>
    <property type="project" value="UniProtKB-KW"/>
</dbReference>
<dbReference type="EMBL" id="CP036268">
    <property type="protein sequence ID" value="QDT38920.1"/>
    <property type="molecule type" value="Genomic_DNA"/>
</dbReference>
<evidence type="ECO:0000313" key="10">
    <source>
        <dbReference type="EMBL" id="QDT38920.1"/>
    </source>
</evidence>
<dbReference type="SUPFAM" id="SSF53448">
    <property type="entry name" value="Nucleotide-diphospho-sugar transferases"/>
    <property type="match status" value="1"/>
</dbReference>
<evidence type="ECO:0000256" key="1">
    <source>
        <dbReference type="ARBA" id="ARBA00010443"/>
    </source>
</evidence>
<dbReference type="EC" id="2.7.7.27" evidence="8"/>
<dbReference type="PROSITE" id="PS00809">
    <property type="entry name" value="ADP_GLC_PYROPHOSPH_2"/>
    <property type="match status" value="1"/>
</dbReference>
<dbReference type="OrthoDB" id="9801810at2"/>
<dbReference type="PROSITE" id="PS00808">
    <property type="entry name" value="ADP_GLC_PYROPHOSPH_1"/>
    <property type="match status" value="1"/>
</dbReference>
<dbReference type="GO" id="GO:0005978">
    <property type="term" value="P:glycogen biosynthetic process"/>
    <property type="evidence" value="ECO:0007669"/>
    <property type="project" value="UniProtKB-UniRule"/>
</dbReference>
<keyword evidence="5" id="KW-0547">Nucleotide-binding</keyword>
<name>A0A517R502_9PLAN</name>
<sequence>MNRNLISLILGGGKGTRLFPLTRDRSKPAVPLAGKYRLIDVPISNCLNSGINRVYLITQFNSVSLHRHIRETYKFDRFSGGFVEILAAQQAMDQAESDWYQGTADAVRKNLRYIEQHGIEHVLILSGDQLYRMNFDDMLHTHRGAKADVTIATTPVNAAAAKGFGIMQLDSTGRVTDFVEKPQTDEQLEQVRTDPEWLKSFGIIANSRDYLASMGIYLFNRDLLVDLLKSTSHEDFGKEIFPQAISDHKVHVHLFDDYWEDIGTIKAFYDANLALAGPNPPFEFNYEDAPIYTQSRYLPASRLLGGAYHRSLISDGCVIEPGTTIENSVIGLRTHVGRNATIRNTFIMGADFYQKPEHRAYDLESNRPPLGIGEGSVIDGAIVDKNCRVGRNVHLVPPEGDKQDREFGPVLMRDGILVLPKHAELPDGWSVDKAR</sequence>
<proteinExistence type="inferred from homology"/>
<dbReference type="SUPFAM" id="SSF51161">
    <property type="entry name" value="Trimeric LpxA-like enzymes"/>
    <property type="match status" value="1"/>
</dbReference>
<dbReference type="CDD" id="cd04651">
    <property type="entry name" value="LbH_G1P_AT_C"/>
    <property type="match status" value="1"/>
</dbReference>
<evidence type="ECO:0000256" key="6">
    <source>
        <dbReference type="ARBA" id="ARBA00022840"/>
    </source>
</evidence>
<dbReference type="Pfam" id="PF00483">
    <property type="entry name" value="NTP_transferase"/>
    <property type="match status" value="1"/>
</dbReference>
<dbReference type="InterPro" id="IPR011004">
    <property type="entry name" value="Trimer_LpxA-like_sf"/>
</dbReference>
<gene>
    <name evidence="10" type="primary">glgC_2</name>
    <name evidence="10" type="ORF">Pan189_33190</name>
</gene>
<dbReference type="NCBIfam" id="TIGR02091">
    <property type="entry name" value="glgC"/>
    <property type="match status" value="1"/>
</dbReference>
<evidence type="ECO:0000256" key="3">
    <source>
        <dbReference type="ARBA" id="ARBA00022679"/>
    </source>
</evidence>
<accession>A0A517R502</accession>
<dbReference type="InterPro" id="IPR011831">
    <property type="entry name" value="ADP-Glc_PPase"/>
</dbReference>
<dbReference type="PANTHER" id="PTHR43523">
    <property type="entry name" value="GLUCOSE-1-PHOSPHATE ADENYLYLTRANSFERASE-RELATED"/>
    <property type="match status" value="1"/>
</dbReference>
<dbReference type="PANTHER" id="PTHR43523:SF12">
    <property type="entry name" value="GLUCOSE-1-PHOSPHATE ADENYLYLTRANSFERASE LARGE SUBUNIT 1, CHLOROPLASTIC-RELATED"/>
    <property type="match status" value="1"/>
</dbReference>
<dbReference type="NCBIfam" id="NF002772">
    <property type="entry name" value="PRK02862.1"/>
    <property type="match status" value="1"/>
</dbReference>
<protein>
    <recommendedName>
        <fullName evidence="8">Glucose-1-phosphate adenylyltransferase</fullName>
        <ecNumber evidence="8">2.7.7.27</ecNumber>
    </recommendedName>
</protein>
<dbReference type="CDD" id="cd02508">
    <property type="entry name" value="ADP_Glucose_PP"/>
    <property type="match status" value="1"/>
</dbReference>
<dbReference type="Gene3D" id="3.90.550.10">
    <property type="entry name" value="Spore Coat Polysaccharide Biosynthesis Protein SpsA, Chain A"/>
    <property type="match status" value="1"/>
</dbReference>
<dbReference type="InterPro" id="IPR005836">
    <property type="entry name" value="ADP_Glu_pyroP_CS"/>
</dbReference>
<keyword evidence="3 10" id="KW-0808">Transferase</keyword>
<evidence type="ECO:0000256" key="8">
    <source>
        <dbReference type="NCBIfam" id="TIGR02091"/>
    </source>
</evidence>
<organism evidence="10 11">
    <name type="scientific">Stratiformator vulcanicus</name>
    <dbReference type="NCBI Taxonomy" id="2527980"/>
    <lineage>
        <taxon>Bacteria</taxon>
        <taxon>Pseudomonadati</taxon>
        <taxon>Planctomycetota</taxon>
        <taxon>Planctomycetia</taxon>
        <taxon>Planctomycetales</taxon>
        <taxon>Planctomycetaceae</taxon>
        <taxon>Stratiformator</taxon>
    </lineage>
</organism>
<evidence type="ECO:0000313" key="11">
    <source>
        <dbReference type="Proteomes" id="UP000317318"/>
    </source>
</evidence>
<evidence type="ECO:0000256" key="2">
    <source>
        <dbReference type="ARBA" id="ARBA00022600"/>
    </source>
</evidence>
<keyword evidence="7" id="KW-0119">Carbohydrate metabolism</keyword>
<dbReference type="Proteomes" id="UP000317318">
    <property type="component" value="Chromosome"/>
</dbReference>
<dbReference type="RefSeq" id="WP_145364985.1">
    <property type="nucleotide sequence ID" value="NZ_CP036268.1"/>
</dbReference>
<evidence type="ECO:0000256" key="5">
    <source>
        <dbReference type="ARBA" id="ARBA00022741"/>
    </source>
</evidence>